<sequence>MIRIYQIVCLLAISGIVKNRAVEKTDSHPHALDPSIECRPDEAFVEGQCVRLRKSMSELVQEILENSDGTSSFLQHQLLVESGANQAAISALLPMTPNAANADKVPVSDLFIQNLAVISEANMSSCLAIATCNEHCWRWPERNASDRRVQLSILERFNAPTGIVLEPVVAAAKGKDDGNGDGDGSDSADAHDFVRIIMNASKRGIDLAKNSIKSMNRTSTCLPCMNEYGECNPMQYQYTTRINAIYRRLTEANATLYDQAPDQNRNLSLEVLYYHYSMQFLDLANLTTCYALVSCENSCSVYKSTIAEESVESVGPPPQVSPFMKDDQYKPKAIDIIHNGALIGYKLALEPTDDCDRCVNHYPDCTPDRYEIARASSNIFG</sequence>
<organism evidence="1 2">
    <name type="scientific">Blomia tropicalis</name>
    <name type="common">Mite</name>
    <dbReference type="NCBI Taxonomy" id="40697"/>
    <lineage>
        <taxon>Eukaryota</taxon>
        <taxon>Metazoa</taxon>
        <taxon>Ecdysozoa</taxon>
        <taxon>Arthropoda</taxon>
        <taxon>Chelicerata</taxon>
        <taxon>Arachnida</taxon>
        <taxon>Acari</taxon>
        <taxon>Acariformes</taxon>
        <taxon>Sarcoptiformes</taxon>
        <taxon>Astigmata</taxon>
        <taxon>Glycyphagoidea</taxon>
        <taxon>Echimyopodidae</taxon>
        <taxon>Blomia</taxon>
    </lineage>
</organism>
<proteinExistence type="predicted"/>
<dbReference type="EMBL" id="JAPWDV010000001">
    <property type="protein sequence ID" value="KAJ6221945.1"/>
    <property type="molecule type" value="Genomic_DNA"/>
</dbReference>
<evidence type="ECO:0000313" key="1">
    <source>
        <dbReference type="EMBL" id="KAJ6221945.1"/>
    </source>
</evidence>
<name>A0A9Q0MDV8_BLOTA</name>
<dbReference type="Proteomes" id="UP001142055">
    <property type="component" value="Chromosome 1"/>
</dbReference>
<comment type="caution">
    <text evidence="1">The sequence shown here is derived from an EMBL/GenBank/DDBJ whole genome shotgun (WGS) entry which is preliminary data.</text>
</comment>
<protein>
    <submittedName>
        <fullName evidence="1">Uncharacterized protein</fullName>
    </submittedName>
</protein>
<accession>A0A9Q0MDV8</accession>
<dbReference type="OrthoDB" id="6483625at2759"/>
<evidence type="ECO:0000313" key="2">
    <source>
        <dbReference type="Proteomes" id="UP001142055"/>
    </source>
</evidence>
<dbReference type="AlphaFoldDB" id="A0A9Q0MDV8"/>
<dbReference type="OMA" id="LYYHYSM"/>
<keyword evidence="2" id="KW-1185">Reference proteome</keyword>
<reference evidence="1" key="1">
    <citation type="submission" date="2022-12" db="EMBL/GenBank/DDBJ databases">
        <title>Genome assemblies of Blomia tropicalis.</title>
        <authorList>
            <person name="Cui Y."/>
        </authorList>
    </citation>
    <scope>NUCLEOTIDE SEQUENCE</scope>
    <source>
        <tissue evidence="1">Adult mites</tissue>
    </source>
</reference>
<gene>
    <name evidence="1" type="ORF">RDWZM_000490</name>
</gene>